<evidence type="ECO:0000313" key="1">
    <source>
        <dbReference type="EMBL" id="CAK9325879.1"/>
    </source>
</evidence>
<reference evidence="1 2" key="1">
    <citation type="submission" date="2024-03" db="EMBL/GenBank/DDBJ databases">
        <authorList>
            <person name="Gkanogiannis A."/>
            <person name="Becerra Lopez-Lavalle L."/>
        </authorList>
    </citation>
    <scope>NUCLEOTIDE SEQUENCE [LARGE SCALE GENOMIC DNA]</scope>
</reference>
<name>A0ABP0YZA8_9ROSI</name>
<dbReference type="EMBL" id="OZ021741">
    <property type="protein sequence ID" value="CAK9325879.1"/>
    <property type="molecule type" value="Genomic_DNA"/>
</dbReference>
<evidence type="ECO:0000313" key="2">
    <source>
        <dbReference type="Proteomes" id="UP001642487"/>
    </source>
</evidence>
<sequence length="72" mass="7840">HVTAGLLVDPKANLLLTHSRHSLRFLALEGPVVLEGPKANLLLTHSRHSLRFLALEGPVVLEGLVALEDLNF</sequence>
<feature type="non-terminal residue" evidence="1">
    <location>
        <position position="1"/>
    </location>
</feature>
<accession>A0ABP0YZA8</accession>
<organism evidence="1 2">
    <name type="scientific">Citrullus colocynthis</name>
    <name type="common">colocynth</name>
    <dbReference type="NCBI Taxonomy" id="252529"/>
    <lineage>
        <taxon>Eukaryota</taxon>
        <taxon>Viridiplantae</taxon>
        <taxon>Streptophyta</taxon>
        <taxon>Embryophyta</taxon>
        <taxon>Tracheophyta</taxon>
        <taxon>Spermatophyta</taxon>
        <taxon>Magnoliopsida</taxon>
        <taxon>eudicotyledons</taxon>
        <taxon>Gunneridae</taxon>
        <taxon>Pentapetalae</taxon>
        <taxon>rosids</taxon>
        <taxon>fabids</taxon>
        <taxon>Cucurbitales</taxon>
        <taxon>Cucurbitaceae</taxon>
        <taxon>Benincaseae</taxon>
        <taxon>Citrullus</taxon>
    </lineage>
</organism>
<gene>
    <name evidence="1" type="ORF">CITCOLO1_LOCUS18155</name>
</gene>
<proteinExistence type="predicted"/>
<keyword evidence="2" id="KW-1185">Reference proteome</keyword>
<protein>
    <submittedName>
        <fullName evidence="1">Uncharacterized protein</fullName>
    </submittedName>
</protein>
<dbReference type="Proteomes" id="UP001642487">
    <property type="component" value="Chromosome 7"/>
</dbReference>